<reference evidence="2" key="1">
    <citation type="submission" date="2025-08" db="UniProtKB">
        <authorList>
            <consortium name="Ensembl"/>
        </authorList>
    </citation>
    <scope>IDENTIFICATION</scope>
</reference>
<evidence type="ECO:0008006" key="4">
    <source>
        <dbReference type="Google" id="ProtNLM"/>
    </source>
</evidence>
<dbReference type="GeneTree" id="ENSGT00990000204536"/>
<feature type="coiled-coil region" evidence="1">
    <location>
        <begin position="34"/>
        <end position="61"/>
    </location>
</feature>
<keyword evidence="3" id="KW-1185">Reference proteome</keyword>
<dbReference type="Gene3D" id="3.40.50.12700">
    <property type="match status" value="1"/>
</dbReference>
<evidence type="ECO:0000313" key="2">
    <source>
        <dbReference type="Ensembl" id="ENSCCRP00000170322.1"/>
    </source>
</evidence>
<organism evidence="2 3">
    <name type="scientific">Cyprinus carpio carpio</name>
    <dbReference type="NCBI Taxonomy" id="630221"/>
    <lineage>
        <taxon>Eukaryota</taxon>
        <taxon>Metazoa</taxon>
        <taxon>Chordata</taxon>
        <taxon>Craniata</taxon>
        <taxon>Vertebrata</taxon>
        <taxon>Euteleostomi</taxon>
        <taxon>Actinopterygii</taxon>
        <taxon>Neopterygii</taxon>
        <taxon>Teleostei</taxon>
        <taxon>Ostariophysi</taxon>
        <taxon>Cypriniformes</taxon>
        <taxon>Cyprinidae</taxon>
        <taxon>Cyprininae</taxon>
        <taxon>Cyprinus</taxon>
    </lineage>
</organism>
<accession>A0A9J8CJX1</accession>
<evidence type="ECO:0000256" key="1">
    <source>
        <dbReference type="SAM" id="Coils"/>
    </source>
</evidence>
<dbReference type="AlphaFoldDB" id="A0A9J8CJX1"/>
<keyword evidence="1" id="KW-0175">Coiled coil</keyword>
<dbReference type="OMA" id="PCAIEED"/>
<dbReference type="SUPFAM" id="SSF52266">
    <property type="entry name" value="SGNH hydrolase"/>
    <property type="match status" value="1"/>
</dbReference>
<dbReference type="Proteomes" id="UP001108240">
    <property type="component" value="Unplaced"/>
</dbReference>
<protein>
    <recommendedName>
        <fullName evidence="4">SGNH hydrolase-type esterase domain-containing protein</fullName>
    </recommendedName>
</protein>
<dbReference type="Ensembl" id="ENSCCRT00000185133.1">
    <property type="protein sequence ID" value="ENSCCRP00000170322.1"/>
    <property type="gene ID" value="ENSCCRG00000070805.1"/>
</dbReference>
<reference evidence="2" key="2">
    <citation type="submission" date="2025-09" db="UniProtKB">
        <authorList>
            <consortium name="Ensembl"/>
        </authorList>
    </citation>
    <scope>IDENTIFICATION</scope>
</reference>
<evidence type="ECO:0000313" key="3">
    <source>
        <dbReference type="Proteomes" id="UP001108240"/>
    </source>
</evidence>
<dbReference type="Gene3D" id="3.40.50.12690">
    <property type="match status" value="1"/>
</dbReference>
<name>A0A9J8CJX1_CYPCA</name>
<proteinExistence type="predicted"/>
<sequence length="289" mass="31732">MASPAIVICTACHMYSLSISVGDEGFTCDKCREIVRLTEKISELETRIQTLIEDSKNVRALDMALDASSSGSPVHCSVPVTGPLQQGNWVTVRHSRRSKHHSSVPIKTLNRFSPLSDAPTEKPDESALVIGDSIVRNVKIETPATIVQCLPGARAPDILANLKVLANAKRKYSKIVIHAGANDVRLRQSEITKNNIKEVSELASTMSDTVICSGPLPGYRGDEIHSRLSSLNGWMSKWCPQNNIGFIDNWTSFWGRPDLLKRGLAKLNIISAGVNNNLTVFTFNISQHF</sequence>